<dbReference type="InterPro" id="IPR020846">
    <property type="entry name" value="MFS_dom"/>
</dbReference>
<accession>A0A6A6VGN3</accession>
<dbReference type="PRINTS" id="PR01036">
    <property type="entry name" value="TCRTETB"/>
</dbReference>
<dbReference type="CDD" id="cd17502">
    <property type="entry name" value="MFS_Azr1_MDR_like"/>
    <property type="match status" value="1"/>
</dbReference>
<sequence length="600" mass="63511">MHSRPYSGALSSSYIDSDSKPEVLDDPIQPPAASTSSREQANSLSSALSTCKHSLHDDVSIPPSKLSSHNEVNNTISARPNLSTLLCFGALTLSIFLVALDTVLIPTALPTISLSFHIPDSLYAWTGSAYLLANAASVPLWGKLSDIFGRKPVILVANSIFLGGSILCAVSTSAVMLVAGRAVQGLGGGGVVVLAQVCVSDLFSIRDRSFYLGIIGAVWAVASALGPVLGGIFAEKLHWRWCFYINLPIVSLSTVLLFFTLHLHNPRTPFLPGLLSIDWLGTFTILTGTLLFLIGLQLGSESAYSAHLVIWFLIFGSTFLLLFPLTQHLTEKRYGSPLLPLRIFRDLSNLSALGVCACDALVFNSVAYFLPLYFQLILAVSPSMTGVYMLAIAIPLAVTSLLSGYIIERTGRCIEILQLGLGTMTLGIGLLVSLSTSRDLGKIIAFLVIVGIGFGPNFHAPLIALQSRMSGADTAAGTSAFGFVRMVSGAIGVVGGQVVFRALMRGRLGEFMEMGVERGFAERLSGGEVIAEAGGVERFEEGLKGVVRGGMVGSLRGVWVLCVVVAGVGLGVSFGVKRTRLRKSGEGERKAGSAAELVEG</sequence>
<dbReference type="SUPFAM" id="SSF103473">
    <property type="entry name" value="MFS general substrate transporter"/>
    <property type="match status" value="1"/>
</dbReference>
<evidence type="ECO:0000256" key="5">
    <source>
        <dbReference type="ARBA" id="ARBA00023136"/>
    </source>
</evidence>
<dbReference type="PANTHER" id="PTHR23501:SF102">
    <property type="entry name" value="DRUG TRANSPORTER, PUTATIVE (AFU_ORTHOLOGUE AFUA_3G08530)-RELATED"/>
    <property type="match status" value="1"/>
</dbReference>
<feature type="domain" description="Major facilitator superfamily (MFS) profile" evidence="8">
    <location>
        <begin position="87"/>
        <end position="580"/>
    </location>
</feature>
<feature type="region of interest" description="Disordered" evidence="6">
    <location>
        <begin position="1"/>
        <end position="39"/>
    </location>
</feature>
<feature type="transmembrane region" description="Helical" evidence="7">
    <location>
        <begin position="443"/>
        <end position="465"/>
    </location>
</feature>
<evidence type="ECO:0000313" key="10">
    <source>
        <dbReference type="Proteomes" id="UP000799440"/>
    </source>
</evidence>
<dbReference type="PANTHER" id="PTHR23501">
    <property type="entry name" value="MAJOR FACILITATOR SUPERFAMILY"/>
    <property type="match status" value="1"/>
</dbReference>
<feature type="transmembrane region" description="Helical" evidence="7">
    <location>
        <begin position="419"/>
        <end position="437"/>
    </location>
</feature>
<evidence type="ECO:0000256" key="4">
    <source>
        <dbReference type="ARBA" id="ARBA00022989"/>
    </source>
</evidence>
<dbReference type="PROSITE" id="PS50850">
    <property type="entry name" value="MFS"/>
    <property type="match status" value="1"/>
</dbReference>
<evidence type="ECO:0000256" key="2">
    <source>
        <dbReference type="ARBA" id="ARBA00007520"/>
    </source>
</evidence>
<feature type="transmembrane region" description="Helical" evidence="7">
    <location>
        <begin position="210"/>
        <end position="232"/>
    </location>
</feature>
<comment type="similarity">
    <text evidence="2">Belongs to the major facilitator superfamily. TCR/Tet family.</text>
</comment>
<feature type="transmembrane region" description="Helical" evidence="7">
    <location>
        <begin position="153"/>
        <end position="179"/>
    </location>
</feature>
<dbReference type="EMBL" id="MU006569">
    <property type="protein sequence ID" value="KAF2748267.1"/>
    <property type="molecule type" value="Genomic_DNA"/>
</dbReference>
<feature type="transmembrane region" description="Helical" evidence="7">
    <location>
        <begin position="486"/>
        <end position="504"/>
    </location>
</feature>
<keyword evidence="4 7" id="KW-1133">Transmembrane helix</keyword>
<dbReference type="Gene3D" id="1.20.1250.20">
    <property type="entry name" value="MFS general substrate transporter like domains"/>
    <property type="match status" value="1"/>
</dbReference>
<dbReference type="GO" id="GO:0005886">
    <property type="term" value="C:plasma membrane"/>
    <property type="evidence" value="ECO:0007669"/>
    <property type="project" value="TreeGrafter"/>
</dbReference>
<name>A0A6A6VGN3_9PLEO</name>
<dbReference type="Pfam" id="PF07690">
    <property type="entry name" value="MFS_1"/>
    <property type="match status" value="1"/>
</dbReference>
<keyword evidence="10" id="KW-1185">Reference proteome</keyword>
<dbReference type="AlphaFoldDB" id="A0A6A6VGN3"/>
<reference evidence="9" key="1">
    <citation type="journal article" date="2020" name="Stud. Mycol.">
        <title>101 Dothideomycetes genomes: a test case for predicting lifestyles and emergence of pathogens.</title>
        <authorList>
            <person name="Haridas S."/>
            <person name="Albert R."/>
            <person name="Binder M."/>
            <person name="Bloem J."/>
            <person name="Labutti K."/>
            <person name="Salamov A."/>
            <person name="Andreopoulos B."/>
            <person name="Baker S."/>
            <person name="Barry K."/>
            <person name="Bills G."/>
            <person name="Bluhm B."/>
            <person name="Cannon C."/>
            <person name="Castanera R."/>
            <person name="Culley D."/>
            <person name="Daum C."/>
            <person name="Ezra D."/>
            <person name="Gonzalez J."/>
            <person name="Henrissat B."/>
            <person name="Kuo A."/>
            <person name="Liang C."/>
            <person name="Lipzen A."/>
            <person name="Lutzoni F."/>
            <person name="Magnuson J."/>
            <person name="Mondo S."/>
            <person name="Nolan M."/>
            <person name="Ohm R."/>
            <person name="Pangilinan J."/>
            <person name="Park H.-J."/>
            <person name="Ramirez L."/>
            <person name="Alfaro M."/>
            <person name="Sun H."/>
            <person name="Tritt A."/>
            <person name="Yoshinaga Y."/>
            <person name="Zwiers L.-H."/>
            <person name="Turgeon B."/>
            <person name="Goodwin S."/>
            <person name="Spatafora J."/>
            <person name="Crous P."/>
            <person name="Grigoriev I."/>
        </authorList>
    </citation>
    <scope>NUCLEOTIDE SEQUENCE</scope>
    <source>
        <strain evidence="9">CBS 119925</strain>
    </source>
</reference>
<feature type="transmembrane region" description="Helical" evidence="7">
    <location>
        <begin position="386"/>
        <end position="407"/>
    </location>
</feature>
<evidence type="ECO:0000313" key="9">
    <source>
        <dbReference type="EMBL" id="KAF2748267.1"/>
    </source>
</evidence>
<protein>
    <submittedName>
        <fullName evidence="9">MFS general substrate transporter</fullName>
    </submittedName>
</protein>
<dbReference type="InterPro" id="IPR011701">
    <property type="entry name" value="MFS"/>
</dbReference>
<feature type="transmembrane region" description="Helical" evidence="7">
    <location>
        <begin position="308"/>
        <end position="326"/>
    </location>
</feature>
<evidence type="ECO:0000259" key="8">
    <source>
        <dbReference type="PROSITE" id="PS50850"/>
    </source>
</evidence>
<organism evidence="9 10">
    <name type="scientific">Sporormia fimetaria CBS 119925</name>
    <dbReference type="NCBI Taxonomy" id="1340428"/>
    <lineage>
        <taxon>Eukaryota</taxon>
        <taxon>Fungi</taxon>
        <taxon>Dikarya</taxon>
        <taxon>Ascomycota</taxon>
        <taxon>Pezizomycotina</taxon>
        <taxon>Dothideomycetes</taxon>
        <taxon>Pleosporomycetidae</taxon>
        <taxon>Pleosporales</taxon>
        <taxon>Sporormiaceae</taxon>
        <taxon>Sporormia</taxon>
    </lineage>
</organism>
<keyword evidence="5 7" id="KW-0472">Membrane</keyword>
<gene>
    <name evidence="9" type="ORF">M011DRAFT_421379</name>
</gene>
<dbReference type="InterPro" id="IPR036259">
    <property type="entry name" value="MFS_trans_sf"/>
</dbReference>
<dbReference type="GO" id="GO:0022857">
    <property type="term" value="F:transmembrane transporter activity"/>
    <property type="evidence" value="ECO:0007669"/>
    <property type="project" value="InterPro"/>
</dbReference>
<keyword evidence="3 7" id="KW-0812">Transmembrane</keyword>
<evidence type="ECO:0000256" key="3">
    <source>
        <dbReference type="ARBA" id="ARBA00022692"/>
    </source>
</evidence>
<proteinExistence type="inferred from homology"/>
<dbReference type="Proteomes" id="UP000799440">
    <property type="component" value="Unassembled WGS sequence"/>
</dbReference>
<dbReference type="Gene3D" id="1.20.1720.10">
    <property type="entry name" value="Multidrug resistance protein D"/>
    <property type="match status" value="1"/>
</dbReference>
<feature type="transmembrane region" description="Helical" evidence="7">
    <location>
        <begin position="121"/>
        <end position="141"/>
    </location>
</feature>
<dbReference type="OrthoDB" id="10021397at2759"/>
<evidence type="ECO:0000256" key="6">
    <source>
        <dbReference type="SAM" id="MobiDB-lite"/>
    </source>
</evidence>
<comment type="subcellular location">
    <subcellularLocation>
        <location evidence="1">Membrane</location>
        <topology evidence="1">Multi-pass membrane protein</topology>
    </subcellularLocation>
</comment>
<evidence type="ECO:0000256" key="7">
    <source>
        <dbReference type="SAM" id="Phobius"/>
    </source>
</evidence>
<feature type="transmembrane region" description="Helical" evidence="7">
    <location>
        <begin position="238"/>
        <end position="261"/>
    </location>
</feature>
<feature type="transmembrane region" description="Helical" evidence="7">
    <location>
        <begin position="273"/>
        <end position="296"/>
    </location>
</feature>
<feature type="transmembrane region" description="Helical" evidence="7">
    <location>
        <begin position="557"/>
        <end position="576"/>
    </location>
</feature>
<feature type="transmembrane region" description="Helical" evidence="7">
    <location>
        <begin position="347"/>
        <end position="374"/>
    </location>
</feature>
<feature type="transmembrane region" description="Helical" evidence="7">
    <location>
        <begin position="85"/>
        <end position="109"/>
    </location>
</feature>
<evidence type="ECO:0000256" key="1">
    <source>
        <dbReference type="ARBA" id="ARBA00004141"/>
    </source>
</evidence>